<keyword evidence="2 11" id="KW-0716">Sensory transduction</keyword>
<feature type="transmembrane region" description="Helical" evidence="11">
    <location>
        <begin position="60"/>
        <end position="80"/>
    </location>
</feature>
<evidence type="ECO:0000256" key="4">
    <source>
        <dbReference type="ARBA" id="ARBA00022725"/>
    </source>
</evidence>
<comment type="subcellular location">
    <subcellularLocation>
        <location evidence="11">Cell membrane</location>
        <topology evidence="11">Multi-pass membrane protein</topology>
    </subcellularLocation>
    <subcellularLocation>
        <location evidence="1">Membrane</location>
        <topology evidence="1">Multi-pass membrane protein</topology>
    </subcellularLocation>
</comment>
<dbReference type="SUPFAM" id="SSF81321">
    <property type="entry name" value="Family A G protein-coupled receptor-like"/>
    <property type="match status" value="1"/>
</dbReference>
<protein>
    <recommendedName>
        <fullName evidence="11">Olfactory receptor</fullName>
    </recommendedName>
</protein>
<keyword evidence="5 11" id="KW-1133">Transmembrane helix</keyword>
<evidence type="ECO:0000256" key="9">
    <source>
        <dbReference type="ARBA" id="ARBA00023224"/>
    </source>
</evidence>
<dbReference type="FunFam" id="1.20.1070.10:FF:000002">
    <property type="entry name" value="Olfactory receptor"/>
    <property type="match status" value="1"/>
</dbReference>
<dbReference type="GO" id="GO:0005886">
    <property type="term" value="C:plasma membrane"/>
    <property type="evidence" value="ECO:0007669"/>
    <property type="project" value="UniProtKB-SubCell"/>
</dbReference>
<dbReference type="GO" id="GO:0004984">
    <property type="term" value="F:olfactory receptor activity"/>
    <property type="evidence" value="ECO:0007669"/>
    <property type="project" value="InterPro"/>
</dbReference>
<feature type="transmembrane region" description="Helical" evidence="11">
    <location>
        <begin position="25"/>
        <end position="53"/>
    </location>
</feature>
<dbReference type="Gene3D" id="1.20.1070.10">
    <property type="entry name" value="Rhodopsin 7-helix transmembrane proteins"/>
    <property type="match status" value="1"/>
</dbReference>
<dbReference type="PANTHER" id="PTHR26450">
    <property type="entry name" value="OLFACTORY RECEPTOR 56B1-RELATED"/>
    <property type="match status" value="1"/>
</dbReference>
<keyword evidence="11" id="KW-1003">Cell membrane</keyword>
<dbReference type="GO" id="GO:0071396">
    <property type="term" value="P:cellular response to lipid"/>
    <property type="evidence" value="ECO:0007669"/>
    <property type="project" value="UniProtKB-ARBA"/>
</dbReference>
<evidence type="ECO:0000259" key="12">
    <source>
        <dbReference type="PROSITE" id="PS50262"/>
    </source>
</evidence>
<dbReference type="GO" id="GO:0004930">
    <property type="term" value="F:G protein-coupled receptor activity"/>
    <property type="evidence" value="ECO:0007669"/>
    <property type="project" value="UniProtKB-KW"/>
</dbReference>
<dbReference type="PRINTS" id="PR00245">
    <property type="entry name" value="OLFACTORYR"/>
</dbReference>
<dbReference type="PROSITE" id="PS00237">
    <property type="entry name" value="G_PROTEIN_RECEP_F1_1"/>
    <property type="match status" value="1"/>
</dbReference>
<dbReference type="InterPro" id="IPR050402">
    <property type="entry name" value="OR51/52/56-like"/>
</dbReference>
<organism evidence="13">
    <name type="scientific">Otolemur garnettii</name>
    <name type="common">Small-eared galago</name>
    <name type="synonym">Garnett's greater bushbaby</name>
    <dbReference type="NCBI Taxonomy" id="30611"/>
    <lineage>
        <taxon>Eukaryota</taxon>
        <taxon>Metazoa</taxon>
        <taxon>Chordata</taxon>
        <taxon>Craniata</taxon>
        <taxon>Vertebrata</taxon>
        <taxon>Euteleostomi</taxon>
        <taxon>Mammalia</taxon>
        <taxon>Eutheria</taxon>
        <taxon>Euarchontoglires</taxon>
        <taxon>Primates</taxon>
        <taxon>Strepsirrhini</taxon>
        <taxon>Lorisiformes</taxon>
        <taxon>Galagidae</taxon>
        <taxon>Otolemur</taxon>
    </lineage>
</organism>
<dbReference type="InterPro" id="IPR017452">
    <property type="entry name" value="GPCR_Rhodpsn_7TM"/>
</dbReference>
<evidence type="ECO:0000256" key="6">
    <source>
        <dbReference type="ARBA" id="ARBA00023040"/>
    </source>
</evidence>
<evidence type="ECO:0000256" key="5">
    <source>
        <dbReference type="ARBA" id="ARBA00022989"/>
    </source>
</evidence>
<evidence type="ECO:0000256" key="10">
    <source>
        <dbReference type="RuleBase" id="RU000688"/>
    </source>
</evidence>
<dbReference type="InterPro" id="IPR000276">
    <property type="entry name" value="GPCR_Rhodpsn"/>
</dbReference>
<evidence type="ECO:0000256" key="8">
    <source>
        <dbReference type="ARBA" id="ARBA00023170"/>
    </source>
</evidence>
<feature type="transmembrane region" description="Helical" evidence="11">
    <location>
        <begin position="244"/>
        <end position="267"/>
    </location>
</feature>
<reference evidence="13" key="1">
    <citation type="submission" date="2008-08" db="EMBL/GenBank/DDBJ databases">
        <title>NISC Comparative Sequencing Initiative.</title>
        <authorList>
            <person name="Antonellis A."/>
            <person name="Benjamin B."/>
            <person name="Blakesley R.W."/>
            <person name="Bouffard G.G."/>
            <person name="Brinkley C."/>
            <person name="Brooks S."/>
            <person name="Chu G."/>
            <person name="Chub I."/>
            <person name="Coleman H."/>
            <person name="Fuksenko T."/>
            <person name="Gestole M."/>
            <person name="Gregory M."/>
            <person name="Guan X."/>
            <person name="Gupta J."/>
            <person name="Gurson N."/>
            <person name="Han E."/>
            <person name="Han J."/>
            <person name="Hansen N."/>
            <person name="Hargrove A."/>
            <person name="Hines-Harris K."/>
            <person name="Ho S.-L."/>
            <person name="Hu P."/>
            <person name="Hunter G."/>
            <person name="Hurle B."/>
            <person name="Idol J.R."/>
            <person name="Johnson T."/>
            <person name="Knight E."/>
            <person name="Kwong P."/>
            <person name="Lee-Lin S.-Q."/>
            <person name="Legaspi R."/>
            <person name="Madden M."/>
            <person name="Maduro Q.L."/>
            <person name="Maduro V.B."/>
            <person name="Margulies E.H."/>
            <person name="Masiello C."/>
            <person name="Maskeri B."/>
            <person name="McDowell J."/>
            <person name="Merkulov G."/>
            <person name="Montemayor C."/>
            <person name="Mullikin J.C."/>
            <person name="Park M."/>
            <person name="Prasad A."/>
            <person name="Ramsahoye C."/>
            <person name="Reddix-Dugue N."/>
            <person name="Riebow N."/>
            <person name="Schandler K."/>
            <person name="Schueler M.G."/>
            <person name="Sison C."/>
            <person name="Smith L."/>
            <person name="Stantripop S."/>
            <person name="Thomas J.W."/>
            <person name="Thomas P.J."/>
            <person name="Tsipouri V."/>
            <person name="Young A."/>
            <person name="Green E.D."/>
        </authorList>
    </citation>
    <scope>NUCLEOTIDE SEQUENCE</scope>
</reference>
<feature type="transmembrane region" description="Helical" evidence="11">
    <location>
        <begin position="202"/>
        <end position="223"/>
    </location>
</feature>
<keyword evidence="3 10" id="KW-0812">Transmembrane</keyword>
<comment type="similarity">
    <text evidence="10">Belongs to the G-protein coupled receptor 1 family.</text>
</comment>
<keyword evidence="6 10" id="KW-0297">G-protein coupled receptor</keyword>
<evidence type="ECO:0000256" key="1">
    <source>
        <dbReference type="ARBA" id="ARBA00004141"/>
    </source>
</evidence>
<dbReference type="InterPro" id="IPR000725">
    <property type="entry name" value="Olfact_rcpt"/>
</dbReference>
<keyword evidence="8 10" id="KW-0675">Receptor</keyword>
<keyword evidence="9 10" id="KW-0807">Transducer</keyword>
<dbReference type="Pfam" id="PF13853">
    <property type="entry name" value="7tm_4"/>
    <property type="match status" value="1"/>
</dbReference>
<feature type="transmembrane region" description="Helical" evidence="11">
    <location>
        <begin position="100"/>
        <end position="122"/>
    </location>
</feature>
<evidence type="ECO:0000256" key="7">
    <source>
        <dbReference type="ARBA" id="ARBA00023136"/>
    </source>
</evidence>
<feature type="transmembrane region" description="Helical" evidence="11">
    <location>
        <begin position="143"/>
        <end position="165"/>
    </location>
</feature>
<dbReference type="PANTHER" id="PTHR26450:SF46">
    <property type="entry name" value="OLFACTORY RECEPTOR 51F1"/>
    <property type="match status" value="1"/>
</dbReference>
<keyword evidence="7 11" id="KW-0472">Membrane</keyword>
<gene>
    <name evidence="13" type="primary">GA_m009_jsm427E0f</name>
</gene>
<dbReference type="AlphaFoldDB" id="B4USQ4"/>
<feature type="domain" description="G-protein coupled receptors family 1 profile" evidence="12">
    <location>
        <begin position="43"/>
        <end position="294"/>
    </location>
</feature>
<feature type="transmembrane region" description="Helical" evidence="11">
    <location>
        <begin position="273"/>
        <end position="293"/>
    </location>
</feature>
<evidence type="ECO:0000256" key="11">
    <source>
        <dbReference type="RuleBase" id="RU363047"/>
    </source>
</evidence>
<accession>B4USQ4</accession>
<dbReference type="EMBL" id="DP000871">
    <property type="protein sequence ID" value="ACG63583.1"/>
    <property type="molecule type" value="Genomic_DNA"/>
</dbReference>
<proteinExistence type="inferred from homology"/>
<sequence length="316" mass="35496">MYHFSNITSEFPIFLLTGFPGLEAFHIWISIPFFLLSTVALLGNSMILIVVILEPSLHEPMYYFLFMLSTTDLGLTLSTMPTTLGVLWLNVREITLDACIIQLFFLHSSGFMESSVLMAMAFDRFVAICRPLRYATILTHSRILKIGVAIVLRMLISLCPSLFLIKRLSFCEINVLSHSYCFHPDVLKVACSDSRMNSYGGLAVLILVTGVDTPCIVLSYILIIRSVLNITSSEGRSKAFSTCGSHIGAVAVFYIPWVVLSVVHRFFHMAPPYVHPLLSNLHFLGPPVLNPIIYSVKTKQIRRAILKLFQKMSKNI</sequence>
<dbReference type="PRINTS" id="PR00237">
    <property type="entry name" value="GPCRRHODOPSN"/>
</dbReference>
<evidence type="ECO:0000313" key="13">
    <source>
        <dbReference type="EMBL" id="ACG63583.1"/>
    </source>
</evidence>
<evidence type="ECO:0000256" key="3">
    <source>
        <dbReference type="ARBA" id="ARBA00022692"/>
    </source>
</evidence>
<dbReference type="CDD" id="cd15222">
    <property type="entry name" value="7tmA_OR51-like"/>
    <property type="match status" value="1"/>
</dbReference>
<name>B4USQ4_OTOGA</name>
<keyword evidence="4 11" id="KW-0552">Olfaction</keyword>
<evidence type="ECO:0000256" key="2">
    <source>
        <dbReference type="ARBA" id="ARBA00022606"/>
    </source>
</evidence>
<dbReference type="PROSITE" id="PS50262">
    <property type="entry name" value="G_PROTEIN_RECEP_F1_2"/>
    <property type="match status" value="1"/>
</dbReference>